<comment type="subcellular location">
    <subcellularLocation>
        <location evidence="2">Membrane</location>
    </subcellularLocation>
</comment>
<dbReference type="InterPro" id="IPR003661">
    <property type="entry name" value="HisK_dim/P_dom"/>
</dbReference>
<evidence type="ECO:0000313" key="13">
    <source>
        <dbReference type="Proteomes" id="UP001056201"/>
    </source>
</evidence>
<dbReference type="CDD" id="cd00082">
    <property type="entry name" value="HisKA"/>
    <property type="match status" value="1"/>
</dbReference>
<feature type="modified residue" description="4-aspartylphosphate" evidence="7">
    <location>
        <position position="841"/>
    </location>
</feature>
<protein>
    <recommendedName>
        <fullName evidence="3">histidine kinase</fullName>
        <ecNumber evidence="3">2.7.13.3</ecNumber>
    </recommendedName>
</protein>
<dbReference type="PROSITE" id="PS50109">
    <property type="entry name" value="HIS_KIN"/>
    <property type="match status" value="1"/>
</dbReference>
<dbReference type="InterPro" id="IPR003594">
    <property type="entry name" value="HATPase_dom"/>
</dbReference>
<dbReference type="PROSITE" id="PS50885">
    <property type="entry name" value="HAMP"/>
    <property type="match status" value="1"/>
</dbReference>
<dbReference type="SMART" id="SM00387">
    <property type="entry name" value="HATPase_c"/>
    <property type="match status" value="1"/>
</dbReference>
<evidence type="ECO:0000256" key="2">
    <source>
        <dbReference type="ARBA" id="ARBA00004370"/>
    </source>
</evidence>
<dbReference type="InterPro" id="IPR011006">
    <property type="entry name" value="CheY-like_superfamily"/>
</dbReference>
<dbReference type="Gene3D" id="6.10.340.10">
    <property type="match status" value="1"/>
</dbReference>
<feature type="transmembrane region" description="Helical" evidence="8">
    <location>
        <begin position="291"/>
        <end position="310"/>
    </location>
</feature>
<evidence type="ECO:0000256" key="5">
    <source>
        <dbReference type="ARBA" id="ARBA00022679"/>
    </source>
</evidence>
<dbReference type="InterPro" id="IPR005467">
    <property type="entry name" value="His_kinase_dom"/>
</dbReference>
<evidence type="ECO:0000259" key="9">
    <source>
        <dbReference type="PROSITE" id="PS50109"/>
    </source>
</evidence>
<keyword evidence="8" id="KW-0812">Transmembrane</keyword>
<dbReference type="PRINTS" id="PR00344">
    <property type="entry name" value="BCTRLSENSOR"/>
</dbReference>
<dbReference type="Pfam" id="PF02518">
    <property type="entry name" value="HATPase_c"/>
    <property type="match status" value="1"/>
</dbReference>
<evidence type="ECO:0000259" key="10">
    <source>
        <dbReference type="PROSITE" id="PS50110"/>
    </source>
</evidence>
<evidence type="ECO:0000256" key="6">
    <source>
        <dbReference type="ARBA" id="ARBA00022777"/>
    </source>
</evidence>
<dbReference type="CDD" id="cd12915">
    <property type="entry name" value="PDC2_DGC_like"/>
    <property type="match status" value="1"/>
</dbReference>
<dbReference type="Gene3D" id="3.30.565.10">
    <property type="entry name" value="Histidine kinase-like ATPase, C-terminal domain"/>
    <property type="match status" value="1"/>
</dbReference>
<evidence type="ECO:0000313" key="12">
    <source>
        <dbReference type="EMBL" id="URI09067.1"/>
    </source>
</evidence>
<evidence type="ECO:0000256" key="1">
    <source>
        <dbReference type="ARBA" id="ARBA00000085"/>
    </source>
</evidence>
<keyword evidence="4 7" id="KW-0597">Phosphoprotein</keyword>
<dbReference type="RefSeq" id="WP_250197285.1">
    <property type="nucleotide sequence ID" value="NZ_CP097636.1"/>
</dbReference>
<gene>
    <name evidence="12" type="ORF">MW290_26225</name>
</gene>
<dbReference type="InterPro" id="IPR004358">
    <property type="entry name" value="Sig_transdc_His_kin-like_C"/>
</dbReference>
<dbReference type="InterPro" id="IPR003660">
    <property type="entry name" value="HAMP_dom"/>
</dbReference>
<dbReference type="GO" id="GO:0005524">
    <property type="term" value="F:ATP binding"/>
    <property type="evidence" value="ECO:0007669"/>
    <property type="project" value="UniProtKB-KW"/>
</dbReference>
<evidence type="ECO:0000259" key="11">
    <source>
        <dbReference type="PROSITE" id="PS50885"/>
    </source>
</evidence>
<dbReference type="Proteomes" id="UP001056201">
    <property type="component" value="Chromosome 2"/>
</dbReference>
<keyword evidence="6" id="KW-0418">Kinase</keyword>
<feature type="domain" description="Histidine kinase" evidence="9">
    <location>
        <begin position="545"/>
        <end position="764"/>
    </location>
</feature>
<feature type="domain" description="Response regulatory" evidence="10">
    <location>
        <begin position="791"/>
        <end position="908"/>
    </location>
</feature>
<dbReference type="InterPro" id="IPR001789">
    <property type="entry name" value="Sig_transdc_resp-reg_receiver"/>
</dbReference>
<dbReference type="SMART" id="SM00388">
    <property type="entry name" value="HisKA"/>
    <property type="match status" value="1"/>
</dbReference>
<dbReference type="SUPFAM" id="SSF47384">
    <property type="entry name" value="Homodimeric domain of signal transducing histidine kinase"/>
    <property type="match status" value="1"/>
</dbReference>
<dbReference type="Pfam" id="PF00672">
    <property type="entry name" value="HAMP"/>
    <property type="match status" value="1"/>
</dbReference>
<sequence length="916" mass="97837">MGLSTAASPRRLRRRPDYLLSRLLLIVAAVAVPLVALQAVSILEARSDAERRALQLLRQRAADVAEHARDQIDHAEHLLTFLATRQSIRTLDVESCENLVRGVVGAGAAYTNIGFFRQDGSHVCSAQPVVPRPSFADIPWFRGGMAAEGFLLSEPRRGPVSGRMVTYLTLPVRSAEGRKVGLVVAVMDMQGLNTALQAELGGPGSTVALVKDRSLLITRLPDPERWMGRPVPMPLDMVTLGGDSRMVVANGVDGQRRAFASAPVGKHGLDALAGMPVADVYARADMDLWRGVLAASLVISLGLAAAFLAARRLTAALRSIADTARRLQAGETEVQADASLPGQFGEVAAEINRLIERNALRTGELEASEQRAVRLRRFYEALSATGQAIARQVGTEALFDEVCRACMASGLAERAWVTLREPVGLRVISSALRRGRPAADRHPGWAARDAALTQRALQSGQAAIDAPADEAPMAAVPITVDDERIGVLTLCAARGVAFDDELVGLLGELARELSFGVSLDRHKASRAALASAQAANRAKTRFLSHVSHELRTPLNAVLGFAQLQHARATERGDEEAGEQLGHVLAAARQLTELIDDLMDVSRIEAGELTVELSDVDVMAKLASVVQLSEPLARRQQVRLSLAAAAAAPLLTRTDPVRLRQVLMNLVSNAIKYNRPGGRVRADAWCEGGRVLLQVEDTGLGMSPQQLEGLFQAFNRLGRERSAIEGTGIGLFITKRLVELLGGELQFDSREGQGTTVTVSLPYVPPEGAAESSAFAPLPLAGSEAADTLSGTVLYIEDNPVNAMLVETYFQQHSQVRVVVSGSGHEGLQSAAELQPDLVLLDMQLPDMHGLEVLQRLAADPRTAALPVIALSASAMPQEVEAATRAGAQAYWTKPIDFARLRAGVAAVLARGRGAGS</sequence>
<name>A0ABY4S6U8_AQUTE</name>
<dbReference type="SMART" id="SM00448">
    <property type="entry name" value="REC"/>
    <property type="match status" value="1"/>
</dbReference>
<dbReference type="InterPro" id="IPR036097">
    <property type="entry name" value="HisK_dim/P_sf"/>
</dbReference>
<dbReference type="PROSITE" id="PS50110">
    <property type="entry name" value="RESPONSE_REGULATORY"/>
    <property type="match status" value="1"/>
</dbReference>
<keyword evidence="8" id="KW-1133">Transmembrane helix</keyword>
<feature type="domain" description="HAMP" evidence="11">
    <location>
        <begin position="311"/>
        <end position="363"/>
    </location>
</feature>
<evidence type="ECO:0000256" key="3">
    <source>
        <dbReference type="ARBA" id="ARBA00012438"/>
    </source>
</evidence>
<dbReference type="PANTHER" id="PTHR43047:SF72">
    <property type="entry name" value="OSMOSENSING HISTIDINE PROTEIN KINASE SLN1"/>
    <property type="match status" value="1"/>
</dbReference>
<organism evidence="12 13">
    <name type="scientific">Aquincola tertiaricarbonis</name>
    <dbReference type="NCBI Taxonomy" id="391953"/>
    <lineage>
        <taxon>Bacteria</taxon>
        <taxon>Pseudomonadati</taxon>
        <taxon>Pseudomonadota</taxon>
        <taxon>Betaproteobacteria</taxon>
        <taxon>Burkholderiales</taxon>
        <taxon>Sphaerotilaceae</taxon>
        <taxon>Aquincola</taxon>
    </lineage>
</organism>
<dbReference type="Pfam" id="PF00512">
    <property type="entry name" value="HisKA"/>
    <property type="match status" value="1"/>
</dbReference>
<dbReference type="Pfam" id="PF00072">
    <property type="entry name" value="Response_reg"/>
    <property type="match status" value="1"/>
</dbReference>
<dbReference type="Gene3D" id="3.30.450.20">
    <property type="entry name" value="PAS domain"/>
    <property type="match status" value="1"/>
</dbReference>
<keyword evidence="12" id="KW-0547">Nucleotide-binding</keyword>
<accession>A0ABY4S6U8</accession>
<proteinExistence type="predicted"/>
<dbReference type="InterPro" id="IPR003018">
    <property type="entry name" value="GAF"/>
</dbReference>
<comment type="catalytic activity">
    <reaction evidence="1">
        <text>ATP + protein L-histidine = ADP + protein N-phospho-L-histidine.</text>
        <dbReference type="EC" id="2.7.13.3"/>
    </reaction>
</comment>
<dbReference type="Gene3D" id="3.30.450.40">
    <property type="match status" value="1"/>
</dbReference>
<reference evidence="12" key="1">
    <citation type="submission" date="2022-05" db="EMBL/GenBank/DDBJ databases">
        <title>An RpoN-dependent PEP-CTERM gene is involved in floc formation of an Aquincola tertiaricarbonis strain.</title>
        <authorList>
            <person name="Qiu D."/>
            <person name="Xia M."/>
        </authorList>
    </citation>
    <scope>NUCLEOTIDE SEQUENCE</scope>
    <source>
        <strain evidence="12">RN12</strain>
    </source>
</reference>
<keyword evidence="12" id="KW-0067">ATP-binding</keyword>
<dbReference type="SUPFAM" id="SSF55781">
    <property type="entry name" value="GAF domain-like"/>
    <property type="match status" value="1"/>
</dbReference>
<feature type="transmembrane region" description="Helical" evidence="8">
    <location>
        <begin position="20"/>
        <end position="43"/>
    </location>
</feature>
<dbReference type="Gene3D" id="1.10.287.130">
    <property type="match status" value="1"/>
</dbReference>
<keyword evidence="5" id="KW-0808">Transferase</keyword>
<evidence type="ECO:0000256" key="4">
    <source>
        <dbReference type="ARBA" id="ARBA00022553"/>
    </source>
</evidence>
<dbReference type="Pfam" id="PF13185">
    <property type="entry name" value="GAF_2"/>
    <property type="match status" value="1"/>
</dbReference>
<evidence type="ECO:0000256" key="8">
    <source>
        <dbReference type="SAM" id="Phobius"/>
    </source>
</evidence>
<dbReference type="EC" id="2.7.13.3" evidence="3"/>
<dbReference type="SUPFAM" id="SSF55874">
    <property type="entry name" value="ATPase domain of HSP90 chaperone/DNA topoisomerase II/histidine kinase"/>
    <property type="match status" value="1"/>
</dbReference>
<dbReference type="Gene3D" id="3.40.50.2300">
    <property type="match status" value="1"/>
</dbReference>
<dbReference type="PANTHER" id="PTHR43047">
    <property type="entry name" value="TWO-COMPONENT HISTIDINE PROTEIN KINASE"/>
    <property type="match status" value="1"/>
</dbReference>
<dbReference type="CDD" id="cd18773">
    <property type="entry name" value="PDC1_HK_sensor"/>
    <property type="match status" value="1"/>
</dbReference>
<keyword evidence="13" id="KW-1185">Reference proteome</keyword>
<dbReference type="InterPro" id="IPR029016">
    <property type="entry name" value="GAF-like_dom_sf"/>
</dbReference>
<dbReference type="SUPFAM" id="SSF52172">
    <property type="entry name" value="CheY-like"/>
    <property type="match status" value="1"/>
</dbReference>
<dbReference type="InterPro" id="IPR036890">
    <property type="entry name" value="HATPase_C_sf"/>
</dbReference>
<dbReference type="EMBL" id="CP097636">
    <property type="protein sequence ID" value="URI09067.1"/>
    <property type="molecule type" value="Genomic_DNA"/>
</dbReference>
<evidence type="ECO:0000256" key="7">
    <source>
        <dbReference type="PROSITE-ProRule" id="PRU00169"/>
    </source>
</evidence>
<keyword evidence="8" id="KW-0472">Membrane</keyword>